<evidence type="ECO:0000313" key="2">
    <source>
        <dbReference type="EMBL" id="EQC33015.1"/>
    </source>
</evidence>
<gene>
    <name evidence="2" type="ORF">SDRG_09535</name>
</gene>
<proteinExistence type="predicted"/>
<dbReference type="InterPro" id="IPR036871">
    <property type="entry name" value="PX_dom_sf"/>
</dbReference>
<protein>
    <recommendedName>
        <fullName evidence="1">PX domain-containing protein</fullName>
    </recommendedName>
</protein>
<keyword evidence="3" id="KW-1185">Reference proteome</keyword>
<feature type="domain" description="PX" evidence="1">
    <location>
        <begin position="1"/>
        <end position="118"/>
    </location>
</feature>
<dbReference type="OMA" id="CKRFREF"/>
<evidence type="ECO:0000259" key="1">
    <source>
        <dbReference type="PROSITE" id="PS50195"/>
    </source>
</evidence>
<dbReference type="OrthoDB" id="428895at2759"/>
<name>T0QHA4_SAPDV</name>
<sequence>MHRLEITSQSPNKSRATCHTFTQFHIDVDDACGTPYTICKRFREFVTLHRQLRLAGFHVPSLPVAGPFMSLWLLWDSARALAYRQFFLQVFLQVLNDSAEIQAHPAFTSFVGTRPETKPGYTSLALFRQSFERSPVRRPTRGVPACSI</sequence>
<dbReference type="VEuPathDB" id="FungiDB:SDRG_09535"/>
<dbReference type="InParanoid" id="T0QHA4"/>
<dbReference type="GeneID" id="19950262"/>
<dbReference type="EMBL" id="JH767161">
    <property type="protein sequence ID" value="EQC33015.1"/>
    <property type="molecule type" value="Genomic_DNA"/>
</dbReference>
<dbReference type="RefSeq" id="XP_008613701.1">
    <property type="nucleotide sequence ID" value="XM_008615479.1"/>
</dbReference>
<dbReference type="SUPFAM" id="SSF64268">
    <property type="entry name" value="PX domain"/>
    <property type="match status" value="1"/>
</dbReference>
<dbReference type="Pfam" id="PF00787">
    <property type="entry name" value="PX"/>
    <property type="match status" value="1"/>
</dbReference>
<accession>T0QHA4</accession>
<dbReference type="CDD" id="cd06093">
    <property type="entry name" value="PX_domain"/>
    <property type="match status" value="1"/>
</dbReference>
<dbReference type="Proteomes" id="UP000030762">
    <property type="component" value="Unassembled WGS sequence"/>
</dbReference>
<reference evidence="2 3" key="1">
    <citation type="submission" date="2012-04" db="EMBL/GenBank/DDBJ databases">
        <title>The Genome Sequence of Saprolegnia declina VS20.</title>
        <authorList>
            <consortium name="The Broad Institute Genome Sequencing Platform"/>
            <person name="Russ C."/>
            <person name="Nusbaum C."/>
            <person name="Tyler B."/>
            <person name="van West P."/>
            <person name="Dieguez-Uribeondo J."/>
            <person name="de Bruijn I."/>
            <person name="Tripathy S."/>
            <person name="Jiang R."/>
            <person name="Young S.K."/>
            <person name="Zeng Q."/>
            <person name="Gargeya S."/>
            <person name="Fitzgerald M."/>
            <person name="Haas B."/>
            <person name="Abouelleil A."/>
            <person name="Alvarado L."/>
            <person name="Arachchi H.M."/>
            <person name="Berlin A."/>
            <person name="Chapman S.B."/>
            <person name="Goldberg J."/>
            <person name="Griggs A."/>
            <person name="Gujja S."/>
            <person name="Hansen M."/>
            <person name="Howarth C."/>
            <person name="Imamovic A."/>
            <person name="Larimer J."/>
            <person name="McCowen C."/>
            <person name="Montmayeur A."/>
            <person name="Murphy C."/>
            <person name="Neiman D."/>
            <person name="Pearson M."/>
            <person name="Priest M."/>
            <person name="Roberts A."/>
            <person name="Saif S."/>
            <person name="Shea T."/>
            <person name="Sisk P."/>
            <person name="Sykes S."/>
            <person name="Wortman J."/>
            <person name="Nusbaum C."/>
            <person name="Birren B."/>
        </authorList>
    </citation>
    <scope>NUCLEOTIDE SEQUENCE [LARGE SCALE GENOMIC DNA]</scope>
    <source>
        <strain evidence="2 3">VS20</strain>
    </source>
</reference>
<dbReference type="AlphaFoldDB" id="T0QHA4"/>
<evidence type="ECO:0000313" key="3">
    <source>
        <dbReference type="Proteomes" id="UP000030762"/>
    </source>
</evidence>
<dbReference type="PROSITE" id="PS50195">
    <property type="entry name" value="PX"/>
    <property type="match status" value="1"/>
</dbReference>
<dbReference type="GO" id="GO:0035091">
    <property type="term" value="F:phosphatidylinositol binding"/>
    <property type="evidence" value="ECO:0007669"/>
    <property type="project" value="InterPro"/>
</dbReference>
<dbReference type="InterPro" id="IPR001683">
    <property type="entry name" value="PX_dom"/>
</dbReference>
<dbReference type="Gene3D" id="3.30.1520.10">
    <property type="entry name" value="Phox-like domain"/>
    <property type="match status" value="1"/>
</dbReference>
<organism evidence="2 3">
    <name type="scientific">Saprolegnia diclina (strain VS20)</name>
    <dbReference type="NCBI Taxonomy" id="1156394"/>
    <lineage>
        <taxon>Eukaryota</taxon>
        <taxon>Sar</taxon>
        <taxon>Stramenopiles</taxon>
        <taxon>Oomycota</taxon>
        <taxon>Saprolegniomycetes</taxon>
        <taxon>Saprolegniales</taxon>
        <taxon>Saprolegniaceae</taxon>
        <taxon>Saprolegnia</taxon>
    </lineage>
</organism>